<keyword evidence="2" id="KW-0732">Signal</keyword>
<feature type="compositionally biased region" description="Basic and acidic residues" evidence="1">
    <location>
        <begin position="270"/>
        <end position="281"/>
    </location>
</feature>
<reference evidence="3 4" key="1">
    <citation type="submission" date="2018-02" db="EMBL/GenBank/DDBJ databases">
        <title>Genome sequence of Desulfovibrio carbinolicus DSM 3852.</title>
        <authorList>
            <person name="Wilbanks E."/>
            <person name="Skennerton C.T."/>
            <person name="Orphan V.J."/>
        </authorList>
    </citation>
    <scope>NUCLEOTIDE SEQUENCE [LARGE SCALE GENOMIC DNA]</scope>
    <source>
        <strain evidence="3 4">DSM 3852</strain>
    </source>
</reference>
<accession>A0A4P6HH83</accession>
<proteinExistence type="predicted"/>
<evidence type="ECO:0008006" key="5">
    <source>
        <dbReference type="Google" id="ProtNLM"/>
    </source>
</evidence>
<feature type="compositionally biased region" description="Low complexity" evidence="1">
    <location>
        <begin position="253"/>
        <end position="269"/>
    </location>
</feature>
<evidence type="ECO:0000256" key="1">
    <source>
        <dbReference type="SAM" id="MobiDB-lite"/>
    </source>
</evidence>
<dbReference type="KEGG" id="dcb:C3Y92_04135"/>
<dbReference type="PROSITE" id="PS51257">
    <property type="entry name" value="PROKAR_LIPOPROTEIN"/>
    <property type="match status" value="1"/>
</dbReference>
<sequence>MHLLKKICLLLSLFLLVGCGKSMQQARDLAAPNMYQDATYENAAQAGPSVIVVGGTLTSKTYEFLSQIKADNLREYGELELGKANFKVMEKNSLSNIYQEISIAANLGDGSVAKRFSKHKITPPQWFVVFDIADVSAQTLNFSYTDKNSAMFAGALMGSFLGSASLGQGVIGSINNAKEQRAWNVTLRYRILDGVSGRQLHEGQFTEQATINRELTGFLGVDAAQAGGLTLGTVTQRLVQRAVADIDKQHKLAAAAEPEPSPKAKGGKPAKPERAGKRAAVEDAPAPAAPEVACAQQAVGGFVCQMPVAWSTGAPPRAVEVAVAEKPELGRLLEASKRNGGKQGFIDSVVAFDILRTAGPLVTLTEPQSPLSGMGKTLALTGEGVEGRIFVLQGAAGKFSADKLAEAILGHMRNAVVVEPLGVEAVAAKDGQRNIGVFKYIKVERRKELQEKPDYDRDKKDEYKITSIPHYHNMAMAVVPKGNDLLLVIVIAPEEKFLPHLEGVKKLVASAA</sequence>
<protein>
    <recommendedName>
        <fullName evidence="5">Curli production assembly/transport component CsgG</fullName>
    </recommendedName>
</protein>
<dbReference type="OrthoDB" id="5450382at2"/>
<name>A0A4P6HH83_9BACT</name>
<organism evidence="3 4">
    <name type="scientific">Solidesulfovibrio carbinolicus</name>
    <dbReference type="NCBI Taxonomy" id="296842"/>
    <lineage>
        <taxon>Bacteria</taxon>
        <taxon>Pseudomonadati</taxon>
        <taxon>Thermodesulfobacteriota</taxon>
        <taxon>Desulfovibrionia</taxon>
        <taxon>Desulfovibrionales</taxon>
        <taxon>Desulfovibrionaceae</taxon>
        <taxon>Solidesulfovibrio</taxon>
    </lineage>
</organism>
<dbReference type="AlphaFoldDB" id="A0A4P6HH83"/>
<evidence type="ECO:0000313" key="3">
    <source>
        <dbReference type="EMBL" id="QAZ66473.1"/>
    </source>
</evidence>
<evidence type="ECO:0000313" key="4">
    <source>
        <dbReference type="Proteomes" id="UP000293296"/>
    </source>
</evidence>
<evidence type="ECO:0000256" key="2">
    <source>
        <dbReference type="SAM" id="SignalP"/>
    </source>
</evidence>
<feature type="chain" id="PRO_5020455862" description="Curli production assembly/transport component CsgG" evidence="2">
    <location>
        <begin position="27"/>
        <end position="512"/>
    </location>
</feature>
<feature type="signal peptide" evidence="2">
    <location>
        <begin position="1"/>
        <end position="26"/>
    </location>
</feature>
<keyword evidence="4" id="KW-1185">Reference proteome</keyword>
<dbReference type="Proteomes" id="UP000293296">
    <property type="component" value="Chromosome"/>
</dbReference>
<feature type="region of interest" description="Disordered" evidence="1">
    <location>
        <begin position="251"/>
        <end position="284"/>
    </location>
</feature>
<gene>
    <name evidence="3" type="ORF">C3Y92_04135</name>
</gene>
<dbReference type="EMBL" id="CP026538">
    <property type="protein sequence ID" value="QAZ66473.1"/>
    <property type="molecule type" value="Genomic_DNA"/>
</dbReference>